<gene>
    <name evidence="1" type="ORF">HCU74_00165</name>
</gene>
<proteinExistence type="predicted"/>
<keyword evidence="2" id="KW-1185">Reference proteome</keyword>
<evidence type="ECO:0000313" key="1">
    <source>
        <dbReference type="EMBL" id="NKI15822.1"/>
    </source>
</evidence>
<dbReference type="RefSeq" id="WP_168448380.1">
    <property type="nucleotide sequence ID" value="NZ_JAAWWK010000001.1"/>
</dbReference>
<dbReference type="Proteomes" id="UP000765845">
    <property type="component" value="Unassembled WGS sequence"/>
</dbReference>
<accession>A0ABX1GBP0</accession>
<sequence>MTFLSDHWFDEYRRLGVDVEVPTAFMGLGINLNIKMNNGEITEASYVNGLLQKGHSEIAETTITASESLVYTAVVLGEFKSALPAYFSKKIKVEGEQAALVKLASVRPTESQKEFYKKLRKLSPSMG</sequence>
<name>A0ABX1GBP0_9GAMM</name>
<evidence type="ECO:0000313" key="2">
    <source>
        <dbReference type="Proteomes" id="UP000765845"/>
    </source>
</evidence>
<protein>
    <recommendedName>
        <fullName evidence="3">SCP2 domain-containing protein</fullName>
    </recommendedName>
</protein>
<organism evidence="1 2">
    <name type="scientific">Spongiibacter thalassae</name>
    <dbReference type="NCBI Taxonomy" id="2721624"/>
    <lineage>
        <taxon>Bacteria</taxon>
        <taxon>Pseudomonadati</taxon>
        <taxon>Pseudomonadota</taxon>
        <taxon>Gammaproteobacteria</taxon>
        <taxon>Cellvibrionales</taxon>
        <taxon>Spongiibacteraceae</taxon>
        <taxon>Spongiibacter</taxon>
    </lineage>
</organism>
<comment type="caution">
    <text evidence="1">The sequence shown here is derived from an EMBL/GenBank/DDBJ whole genome shotgun (WGS) entry which is preliminary data.</text>
</comment>
<dbReference type="EMBL" id="JAAWWK010000001">
    <property type="protein sequence ID" value="NKI15822.1"/>
    <property type="molecule type" value="Genomic_DNA"/>
</dbReference>
<evidence type="ECO:0008006" key="3">
    <source>
        <dbReference type="Google" id="ProtNLM"/>
    </source>
</evidence>
<reference evidence="1 2" key="1">
    <citation type="submission" date="2020-04" db="EMBL/GenBank/DDBJ databases">
        <authorList>
            <person name="Yoon J."/>
        </authorList>
    </citation>
    <scope>NUCLEOTIDE SEQUENCE [LARGE SCALE GENOMIC DNA]</scope>
    <source>
        <strain evidence="1 2">KMU-166</strain>
    </source>
</reference>